<dbReference type="EMBL" id="PDXQ01000001">
    <property type="protein sequence ID" value="TRZ35120.1"/>
    <property type="molecule type" value="Genomic_DNA"/>
</dbReference>
<sequence>MKKTKLLVLALILGSISTGAISANAEETTGKIEFTQGAGHNGEDLYIDHVSNLDFGKKEISLTDQDYKSNGHTFSVVDLTGVYSGWNLLVKQNAQFKGNGKDLSGAALSLTDVGTPVGAKGVTAPSTINPTIAFTNFNQNQPIVQAAKDEGKGQWTFNHNANLHVPKTALAEKTTYQTTMTWTLEQAPTAP</sequence>
<comment type="caution">
    <text evidence="1">The sequence shown here is derived from an EMBL/GenBank/DDBJ whole genome shotgun (WGS) entry which is preliminary data.</text>
</comment>
<reference evidence="1 2" key="1">
    <citation type="submission" date="2017-10" db="EMBL/GenBank/DDBJ databases">
        <title>FDA dAtabase for Regulatory Grade micrObial Sequences (FDA-ARGOS): Supporting development and validation of Infectious Disease Dx tests.</title>
        <authorList>
            <person name="Campos J."/>
            <person name="Goldberg B."/>
            <person name="Tallon L.J."/>
            <person name="Sadzewicz L."/>
            <person name="Sengamalay N."/>
            <person name="Ott S."/>
            <person name="Godinez A."/>
            <person name="Nagaraj S."/>
            <person name="Vyas G."/>
            <person name="Aluvathingal J."/>
            <person name="Nadendla S."/>
            <person name="Geyer C."/>
            <person name="Nandy P."/>
            <person name="Hobson J."/>
            <person name="Sichtig H."/>
        </authorList>
    </citation>
    <scope>NUCLEOTIDE SEQUENCE [LARGE SCALE GENOMIC DNA]</scope>
    <source>
        <strain evidence="1 2">FDAARGOS_185</strain>
    </source>
</reference>
<name>A0A553SDR1_ENTAV</name>
<dbReference type="Pfam" id="PF13731">
    <property type="entry name" value="WxL"/>
    <property type="match status" value="1"/>
</dbReference>
<accession>A0A553SDR1</accession>
<dbReference type="InterPro" id="IPR027994">
    <property type="entry name" value="WxL_dom"/>
</dbReference>
<dbReference type="Proteomes" id="UP000316316">
    <property type="component" value="Unassembled WGS sequence"/>
</dbReference>
<dbReference type="AlphaFoldDB" id="A0A553SDR1"/>
<dbReference type="RefSeq" id="WP_049221901.1">
    <property type="nucleotide sequence ID" value="NZ_CABGUH010000001.1"/>
</dbReference>
<gene>
    <name evidence="1" type="ORF">AUF17_13980</name>
</gene>
<dbReference type="GeneID" id="69569743"/>
<organism evidence="1 2">
    <name type="scientific">Enterococcus avium</name>
    <name type="common">Streptococcus avium</name>
    <dbReference type="NCBI Taxonomy" id="33945"/>
    <lineage>
        <taxon>Bacteria</taxon>
        <taxon>Bacillati</taxon>
        <taxon>Bacillota</taxon>
        <taxon>Bacilli</taxon>
        <taxon>Lactobacillales</taxon>
        <taxon>Enterococcaceae</taxon>
        <taxon>Enterococcus</taxon>
    </lineage>
</organism>
<evidence type="ECO:0000313" key="1">
    <source>
        <dbReference type="EMBL" id="TRZ35120.1"/>
    </source>
</evidence>
<protein>
    <submittedName>
        <fullName evidence="1">WxL domain-containing protein</fullName>
    </submittedName>
</protein>
<evidence type="ECO:0000313" key="2">
    <source>
        <dbReference type="Proteomes" id="UP000316316"/>
    </source>
</evidence>
<proteinExistence type="predicted"/>